<evidence type="ECO:0000313" key="1">
    <source>
        <dbReference type="EMBL" id="KAG9477609.1"/>
    </source>
</evidence>
<sequence length="95" mass="10893">MQVRKIQSQFHQVVPTCLDFIGVIHSNRGLGGVNPVLLTSPKLPLSRMVPLHVEKEVHSPHWAMQESTQQMPRNPPFILRCKLCSLDFYHFKAYG</sequence>
<dbReference type="Proteomes" id="UP000770717">
    <property type="component" value="Unassembled WGS sequence"/>
</dbReference>
<name>A0A8J6EY89_ELECQ</name>
<comment type="caution">
    <text evidence="1">The sequence shown here is derived from an EMBL/GenBank/DDBJ whole genome shotgun (WGS) entry which is preliminary data.</text>
</comment>
<dbReference type="EMBL" id="WNTK01000009">
    <property type="protein sequence ID" value="KAG9477609.1"/>
    <property type="molecule type" value="Genomic_DNA"/>
</dbReference>
<evidence type="ECO:0000313" key="2">
    <source>
        <dbReference type="Proteomes" id="UP000770717"/>
    </source>
</evidence>
<dbReference type="AlphaFoldDB" id="A0A8J6EY89"/>
<organism evidence="1 2">
    <name type="scientific">Eleutherodactylus coqui</name>
    <name type="common">Puerto Rican coqui</name>
    <dbReference type="NCBI Taxonomy" id="57060"/>
    <lineage>
        <taxon>Eukaryota</taxon>
        <taxon>Metazoa</taxon>
        <taxon>Chordata</taxon>
        <taxon>Craniata</taxon>
        <taxon>Vertebrata</taxon>
        <taxon>Euteleostomi</taxon>
        <taxon>Amphibia</taxon>
        <taxon>Batrachia</taxon>
        <taxon>Anura</taxon>
        <taxon>Neobatrachia</taxon>
        <taxon>Hyloidea</taxon>
        <taxon>Eleutherodactylidae</taxon>
        <taxon>Eleutherodactylinae</taxon>
        <taxon>Eleutherodactylus</taxon>
        <taxon>Eleutherodactylus</taxon>
    </lineage>
</organism>
<accession>A0A8J6EY89</accession>
<proteinExistence type="predicted"/>
<keyword evidence="2" id="KW-1185">Reference proteome</keyword>
<reference evidence="1" key="1">
    <citation type="thesis" date="2020" institute="ProQuest LLC" country="789 East Eisenhower Parkway, Ann Arbor, MI, USA">
        <title>Comparative Genomics and Chromosome Evolution.</title>
        <authorList>
            <person name="Mudd A.B."/>
        </authorList>
    </citation>
    <scope>NUCLEOTIDE SEQUENCE</scope>
    <source>
        <strain evidence="1">HN-11 Male</strain>
        <tissue evidence="1">Kidney and liver</tissue>
    </source>
</reference>
<protein>
    <submittedName>
        <fullName evidence="1">Uncharacterized protein</fullName>
    </submittedName>
</protein>
<gene>
    <name evidence="1" type="ORF">GDO78_012889</name>
</gene>